<evidence type="ECO:0000313" key="5">
    <source>
        <dbReference type="EMBL" id="ETF09617.1"/>
    </source>
</evidence>
<dbReference type="AlphaFoldDB" id="V8RCL2"/>
<keyword evidence="3" id="KW-0349">Heme</keyword>
<keyword evidence="5" id="KW-0413">Isomerase</keyword>
<dbReference type="GO" id="GO:0016853">
    <property type="term" value="F:isomerase activity"/>
    <property type="evidence" value="ECO:0007669"/>
    <property type="project" value="UniProtKB-KW"/>
</dbReference>
<dbReference type="GO" id="GO:0009055">
    <property type="term" value="F:electron transfer activity"/>
    <property type="evidence" value="ECO:0007669"/>
    <property type="project" value="InterPro"/>
</dbReference>
<dbReference type="eggNOG" id="ENOG502Z7N8">
    <property type="taxonomic scope" value="Bacteria"/>
</dbReference>
<name>V8RCL2_9PSED</name>
<dbReference type="Pfam" id="PF06934">
    <property type="entry name" value="CTI"/>
    <property type="match status" value="1"/>
</dbReference>
<keyword evidence="1 3" id="KW-0479">Metal-binding</keyword>
<evidence type="ECO:0000256" key="3">
    <source>
        <dbReference type="PROSITE-ProRule" id="PRU00433"/>
    </source>
</evidence>
<dbReference type="PATRIC" id="fig|1395516.4.peg.2396"/>
<comment type="caution">
    <text evidence="5">The sequence shown here is derived from an EMBL/GenBank/DDBJ whole genome shotgun (WGS) entry which is preliminary data.</text>
</comment>
<protein>
    <submittedName>
        <fullName evidence="5">Peptidyl-prolyl cis-trans isomerase</fullName>
    </submittedName>
</protein>
<dbReference type="InterPro" id="IPR009056">
    <property type="entry name" value="Cyt_c-like_dom"/>
</dbReference>
<evidence type="ECO:0000259" key="4">
    <source>
        <dbReference type="PROSITE" id="PS51007"/>
    </source>
</evidence>
<dbReference type="GO" id="GO:0020037">
    <property type="term" value="F:heme binding"/>
    <property type="evidence" value="ECO:0007669"/>
    <property type="project" value="InterPro"/>
</dbReference>
<sequence length="794" mass="90045">MCSFCMNIAHVGTSVITVESQPFFIIEISNMPHRFISLWLLVLSGSVAAQDPAISSSISYTRDIQPIFTEKCVACHACYDSACQLNLGSGEGAARGASKMPVYDGERTQAAPTTRLFYDAFGKRAWQQKDFYSVLDAQGSQAALMARMLELGHKTPLTPNAKLPEDIVLGLNRNNLCAMPAEFDGYAGAHPKEGMPLAVTGLTDQQYQTLQRWLASGAPIDEQSLAPSAKEAMQILQWENLLNAPGARQSLVGRWLFEHWYLAHIYFKDGEPGHYFQWVRSRTPSGQPIDLIATRRPNDDPGTQVYYRLWPVQGVIVHKTHITYPLSAAKMARIKSLFYNGNWQVNALPGYGPQSRANPFATFEAIPAQARYQFMLDNAEYFVRTFIRGPVCRGQIATDVIRDNFWALFQAPEHDLYITDPNYRGQATPLLAMPGQNDDVGSVLSLWRNYRDKRNEYEALRRDSYADLPAPSWSTLWAGNDNALLSIFRHFDSASVTKGLIGEVPQTMWLFDYPLLERTYYQLAVNFDVFGNVSHQAQTRLYFDLIRNGAEQNFLRLMPADSREDYLNDWYQDGGQFKMWLDYEAIDDDKPTALKLDEKDPKHDFAMQLLARYGDLNARPDPINRCDGAYCSRPNIDPALQNAEQALSRLASRPAAGLKVIDQMPEATLLRVETASGKREVYSVLRNRAHSNVAFLLGESLRYQPGLDTLTIYPGVLTSYPNFMFNVPAEQVPAFVDAMENARDANRFDKIVERWGIRRSHPQFWLYFHDLSQYIHETDPVEEGVLDMNRYENL</sequence>
<reference evidence="5 6" key="1">
    <citation type="journal article" date="2014" name="Genome Announc.">
        <title>Draft Genome Sequence of Pseudomonas moraviensis R28-S.</title>
        <authorList>
            <person name="Hunter S.S."/>
            <person name="Yano H."/>
            <person name="Loftie-Eaton W."/>
            <person name="Hughes J."/>
            <person name="De Gelder L."/>
            <person name="Stragier P."/>
            <person name="De Vos P."/>
            <person name="Settles M.L."/>
            <person name="Top E.M."/>
        </authorList>
    </citation>
    <scope>NUCLEOTIDE SEQUENCE [LARGE SCALE GENOMIC DNA]</scope>
    <source>
        <strain evidence="6">R28</strain>
    </source>
</reference>
<dbReference type="HOGENOM" id="CLU_380276_0_0_6"/>
<dbReference type="Proteomes" id="UP000024771">
    <property type="component" value="Chromosome"/>
</dbReference>
<accession>V8RCL2</accession>
<organism evidence="5 6">
    <name type="scientific">Pseudomonas moraviensis R28-S</name>
    <dbReference type="NCBI Taxonomy" id="1395516"/>
    <lineage>
        <taxon>Bacteria</taxon>
        <taxon>Pseudomonadati</taxon>
        <taxon>Pseudomonadota</taxon>
        <taxon>Gammaproteobacteria</taxon>
        <taxon>Pseudomonadales</taxon>
        <taxon>Pseudomonadaceae</taxon>
        <taxon>Pseudomonas</taxon>
    </lineage>
</organism>
<dbReference type="InterPro" id="IPR010706">
    <property type="entry name" value="Fatty_acid_cis-trans_isomerase"/>
</dbReference>
<gene>
    <name evidence="5" type="ORF">PMO01_11775</name>
</gene>
<dbReference type="GO" id="GO:0046872">
    <property type="term" value="F:metal ion binding"/>
    <property type="evidence" value="ECO:0007669"/>
    <property type="project" value="UniProtKB-KW"/>
</dbReference>
<proteinExistence type="predicted"/>
<dbReference type="EMBL" id="AYMZ01000003">
    <property type="protein sequence ID" value="ETF09617.1"/>
    <property type="molecule type" value="Genomic_DNA"/>
</dbReference>
<dbReference type="PROSITE" id="PS51007">
    <property type="entry name" value="CYTC"/>
    <property type="match status" value="1"/>
</dbReference>
<evidence type="ECO:0000256" key="2">
    <source>
        <dbReference type="ARBA" id="ARBA00023004"/>
    </source>
</evidence>
<keyword evidence="2 3" id="KW-0408">Iron</keyword>
<evidence type="ECO:0000256" key="1">
    <source>
        <dbReference type="ARBA" id="ARBA00022723"/>
    </source>
</evidence>
<evidence type="ECO:0000313" key="6">
    <source>
        <dbReference type="Proteomes" id="UP000024771"/>
    </source>
</evidence>
<feature type="domain" description="Cytochrome c" evidence="4">
    <location>
        <begin position="59"/>
        <end position="218"/>
    </location>
</feature>